<organism evidence="3 5">
    <name type="scientific">Neisseria lactamica</name>
    <dbReference type="NCBI Taxonomy" id="486"/>
    <lineage>
        <taxon>Bacteria</taxon>
        <taxon>Pseudomonadati</taxon>
        <taxon>Pseudomonadota</taxon>
        <taxon>Betaproteobacteria</taxon>
        <taxon>Neisseriales</taxon>
        <taxon>Neisseriaceae</taxon>
        <taxon>Neisseria</taxon>
    </lineage>
</organism>
<accession>A0A1V0DUH5</accession>
<proteinExistence type="predicted"/>
<evidence type="ECO:0000313" key="2">
    <source>
        <dbReference type="EMBL" id="ARB04735.1"/>
    </source>
</evidence>
<gene>
    <name evidence="2" type="ORF">B2G52_07440</name>
    <name evidence="3" type="ORF">NCTC10616_00667</name>
</gene>
<sequence>MPSEKIYYGVLIFLCIASMLLTPFFYAGALKPKKAALRKDGQWKAIILSNAVMVAALFWIWWKWF</sequence>
<keyword evidence="1" id="KW-0812">Transmembrane</keyword>
<feature type="transmembrane region" description="Helical" evidence="1">
    <location>
        <begin position="41"/>
        <end position="62"/>
    </location>
</feature>
<dbReference type="EMBL" id="UGRO01000002">
    <property type="protein sequence ID" value="SUA17012.1"/>
    <property type="molecule type" value="Genomic_DNA"/>
</dbReference>
<evidence type="ECO:0000313" key="5">
    <source>
        <dbReference type="Proteomes" id="UP000254193"/>
    </source>
</evidence>
<keyword evidence="5" id="KW-1185">Reference proteome</keyword>
<keyword evidence="1" id="KW-1133">Transmembrane helix</keyword>
<reference evidence="2 4" key="1">
    <citation type="submission" date="2017-03" db="EMBL/GenBank/DDBJ databases">
        <title>N. lactamica Y92-1009 whole genome sequence.</title>
        <authorList>
            <person name="Pandey A.K."/>
            <person name="Read R.C."/>
        </authorList>
    </citation>
    <scope>NUCLEOTIDE SEQUENCE [LARGE SCALE GENOMIC DNA]</scope>
    <source>
        <strain evidence="2 4">Y92-1009</strain>
    </source>
</reference>
<dbReference type="GeneID" id="61224087"/>
<reference evidence="3 5" key="2">
    <citation type="submission" date="2018-06" db="EMBL/GenBank/DDBJ databases">
        <authorList>
            <consortium name="Pathogen Informatics"/>
            <person name="Doyle S."/>
        </authorList>
    </citation>
    <scope>NUCLEOTIDE SEQUENCE [LARGE SCALE GENOMIC DNA]</scope>
    <source>
        <strain evidence="3 5">NCTC10616</strain>
    </source>
</reference>
<evidence type="ECO:0000313" key="3">
    <source>
        <dbReference type="EMBL" id="SUA17012.1"/>
    </source>
</evidence>
<dbReference type="AlphaFoldDB" id="A0A1V0DUH5"/>
<dbReference type="Proteomes" id="UP000254193">
    <property type="component" value="Unassembled WGS sequence"/>
</dbReference>
<name>A0A1V0DUH5_NEILA</name>
<feature type="transmembrane region" description="Helical" evidence="1">
    <location>
        <begin position="6"/>
        <end position="29"/>
    </location>
</feature>
<protein>
    <submittedName>
        <fullName evidence="3">Uncharacterized protein</fullName>
    </submittedName>
</protein>
<dbReference type="Proteomes" id="UP000191249">
    <property type="component" value="Chromosome"/>
</dbReference>
<evidence type="ECO:0000256" key="1">
    <source>
        <dbReference type="SAM" id="Phobius"/>
    </source>
</evidence>
<keyword evidence="1" id="KW-0472">Membrane</keyword>
<dbReference type="STRING" id="486.B2G52_07440"/>
<evidence type="ECO:0000313" key="4">
    <source>
        <dbReference type="Proteomes" id="UP000191249"/>
    </source>
</evidence>
<dbReference type="EMBL" id="CP019894">
    <property type="protein sequence ID" value="ARB04735.1"/>
    <property type="molecule type" value="Genomic_DNA"/>
</dbReference>
<dbReference type="RefSeq" id="WP_003707530.1">
    <property type="nucleotide sequence ID" value="NZ_CAUJPL010000006.1"/>
</dbReference>